<feature type="chain" id="PRO_5042277789" description="Cell wall protein" evidence="2">
    <location>
        <begin position="24"/>
        <end position="224"/>
    </location>
</feature>
<dbReference type="PANTHER" id="PTHR38123:SF6">
    <property type="entry name" value="CELL WALL SERINE-THREONINE-RICH GALACTOMANNOPROTEIN MP1 (AFU_ORTHOLOGUE AFUA_4G03240)"/>
    <property type="match status" value="1"/>
</dbReference>
<comment type="caution">
    <text evidence="3">The sequence shown here is derived from an EMBL/GenBank/DDBJ whole genome shotgun (WGS) entry which is preliminary data.</text>
</comment>
<feature type="region of interest" description="Disordered" evidence="1">
    <location>
        <begin position="176"/>
        <end position="195"/>
    </location>
</feature>
<protein>
    <recommendedName>
        <fullName evidence="5">Cell wall protein</fullName>
    </recommendedName>
</protein>
<dbReference type="Gene3D" id="1.20.1280.140">
    <property type="match status" value="1"/>
</dbReference>
<dbReference type="PANTHER" id="PTHR38123">
    <property type="entry name" value="CELL WALL SERINE-THREONINE-RICH GALACTOMANNOPROTEIN MP1 (AFU_ORTHOLOGUE AFUA_4G03240)"/>
    <property type="match status" value="1"/>
</dbReference>
<proteinExistence type="predicted"/>
<sequence length="224" mass="22627">MKAVTPLLLTAVGLSSSAGASLSERDLATINSVITQINTDLSALDTAVEAFSSDGTQVTSASSTLLSDLMSGTTTVSNTEAITLQEAIGLQQSTAALQTTSTSLMSNLEMKKSAFEQANLCDTVRDQVSELSTQSQNLINAVVSKVPEAAQQVASQLVSEFTATLQQSEASFSTGNCSNANGVSSGNGTTSASPETTSALEANAAGVAGWSVGALAVAAFAFAL</sequence>
<evidence type="ECO:0000313" key="4">
    <source>
        <dbReference type="Proteomes" id="UP001201980"/>
    </source>
</evidence>
<accession>A0AAD5RKF5</accession>
<evidence type="ECO:0008006" key="5">
    <source>
        <dbReference type="Google" id="ProtNLM"/>
    </source>
</evidence>
<reference evidence="3" key="1">
    <citation type="submission" date="2022-07" db="EMBL/GenBank/DDBJ databases">
        <title>Draft genome sequence of Zalerion maritima ATCC 34329, a (micro)plastics degrading marine fungus.</title>
        <authorList>
            <person name="Paco A."/>
            <person name="Goncalves M.F.M."/>
            <person name="Rocha-Santos T.A.P."/>
            <person name="Alves A."/>
        </authorList>
    </citation>
    <scope>NUCLEOTIDE SEQUENCE</scope>
    <source>
        <strain evidence="3">ATCC 34329</strain>
    </source>
</reference>
<evidence type="ECO:0000256" key="2">
    <source>
        <dbReference type="SAM" id="SignalP"/>
    </source>
</evidence>
<evidence type="ECO:0000256" key="1">
    <source>
        <dbReference type="SAM" id="MobiDB-lite"/>
    </source>
</evidence>
<keyword evidence="4" id="KW-1185">Reference proteome</keyword>
<dbReference type="Pfam" id="PF12296">
    <property type="entry name" value="HsbA"/>
    <property type="match status" value="1"/>
</dbReference>
<organism evidence="3 4">
    <name type="scientific">Zalerion maritima</name>
    <dbReference type="NCBI Taxonomy" id="339359"/>
    <lineage>
        <taxon>Eukaryota</taxon>
        <taxon>Fungi</taxon>
        <taxon>Dikarya</taxon>
        <taxon>Ascomycota</taxon>
        <taxon>Pezizomycotina</taxon>
        <taxon>Sordariomycetes</taxon>
        <taxon>Lulworthiomycetidae</taxon>
        <taxon>Lulworthiales</taxon>
        <taxon>Lulworthiaceae</taxon>
        <taxon>Zalerion</taxon>
    </lineage>
</organism>
<feature type="signal peptide" evidence="2">
    <location>
        <begin position="1"/>
        <end position="23"/>
    </location>
</feature>
<dbReference type="GO" id="GO:0005576">
    <property type="term" value="C:extracellular region"/>
    <property type="evidence" value="ECO:0007669"/>
    <property type="project" value="TreeGrafter"/>
</dbReference>
<keyword evidence="2" id="KW-0732">Signal</keyword>
<dbReference type="AlphaFoldDB" id="A0AAD5RKF5"/>
<name>A0AAD5RKF5_9PEZI</name>
<dbReference type="Proteomes" id="UP001201980">
    <property type="component" value="Unassembled WGS sequence"/>
</dbReference>
<dbReference type="InterPro" id="IPR021054">
    <property type="entry name" value="Cell_wall_mannoprotein_1"/>
</dbReference>
<gene>
    <name evidence="3" type="ORF">MKZ38_005905</name>
</gene>
<dbReference type="EMBL" id="JAKWBI020000355">
    <property type="protein sequence ID" value="KAJ2896077.1"/>
    <property type="molecule type" value="Genomic_DNA"/>
</dbReference>
<evidence type="ECO:0000313" key="3">
    <source>
        <dbReference type="EMBL" id="KAJ2896077.1"/>
    </source>
</evidence>